<evidence type="ECO:0000256" key="8">
    <source>
        <dbReference type="ARBA" id="ARBA00022777"/>
    </source>
</evidence>
<evidence type="ECO:0000259" key="13">
    <source>
        <dbReference type="PROSITE" id="PS51098"/>
    </source>
</evidence>
<dbReference type="InterPro" id="IPR013013">
    <property type="entry name" value="PTS_EIIC_1"/>
</dbReference>
<keyword evidence="3" id="KW-1003">Cell membrane</keyword>
<dbReference type="GO" id="GO:0015771">
    <property type="term" value="P:trehalose transport"/>
    <property type="evidence" value="ECO:0007669"/>
    <property type="project" value="TreeGrafter"/>
</dbReference>
<dbReference type="PROSITE" id="PS51103">
    <property type="entry name" value="PTS_EIIC_TYPE_1"/>
    <property type="match status" value="1"/>
</dbReference>
<dbReference type="AlphaFoldDB" id="A0A5D0CP70"/>
<evidence type="ECO:0000256" key="1">
    <source>
        <dbReference type="ARBA" id="ARBA00004651"/>
    </source>
</evidence>
<keyword evidence="5" id="KW-0808">Transferase</keyword>
<dbReference type="InterPro" id="IPR036878">
    <property type="entry name" value="Glu_permease_IIB"/>
</dbReference>
<reference evidence="15 16" key="1">
    <citation type="submission" date="2019-08" db="EMBL/GenBank/DDBJ databases">
        <title>Genome sequencing of Paenibacillus faecis DSM 23593(T).</title>
        <authorList>
            <person name="Kook J.-K."/>
            <person name="Park S.-N."/>
            <person name="Lim Y.K."/>
        </authorList>
    </citation>
    <scope>NUCLEOTIDE SEQUENCE [LARGE SCALE GENOMIC DNA]</scope>
    <source>
        <strain evidence="15 16">DSM 23593</strain>
    </source>
</reference>
<sequence>MPQDEQRVTQVRGSMKGLATRLVGLSGGAENIMECTHCTTRLRLRLRNSDLVDKERLNEISEVQGLFVRTGQLQIILGPEAVVKVTRQVNGLLEAAATSTPRRQKARNGFEASSSKKCGTFSLLSRLLEAVQFFSDVVVPVIPLFVGTGLLLGLLGLMGAMGWNDPGNVGFRALSLLTGSAFQLMAVLFGYHTAKRFGGTPVLGAAMGLIMTHPDFLELTGLVTEKASMRVPFMAPQFEHQGALIPTILSTLLLTFIEKGLRRRLPSWGAFPLASFISFAMAGGIAVLIIGPITFRLGGALGGWLEQLFASSGVLFGLLLGGIYSSIVIAGLHHGIQAVEAGLISNPDIGVNFLLPIWSMANVAQAGAGLAVYVGTRDTALRKVALPASITALFGITEPIVYGVNLKLGRPFLGAAAGGAVGGAYVAFHKVVSNSFGLTGIPMTAFVLQPGPMNLIHYLTGFLLALITAFCATWLLGTKQTFMHEGLAKRLGKRSGIGDDHENQKNTE</sequence>
<evidence type="ECO:0000256" key="12">
    <source>
        <dbReference type="SAM" id="Phobius"/>
    </source>
</evidence>
<evidence type="ECO:0000313" key="15">
    <source>
        <dbReference type="EMBL" id="TYA10497.1"/>
    </source>
</evidence>
<evidence type="ECO:0000259" key="14">
    <source>
        <dbReference type="PROSITE" id="PS51103"/>
    </source>
</evidence>
<dbReference type="InterPro" id="IPR050558">
    <property type="entry name" value="PTS_Sugar-Specific_Components"/>
</dbReference>
<dbReference type="InterPro" id="IPR003352">
    <property type="entry name" value="PTS_EIIC"/>
</dbReference>
<dbReference type="Proteomes" id="UP000325218">
    <property type="component" value="Unassembled WGS sequence"/>
</dbReference>
<keyword evidence="6" id="KW-0598">Phosphotransferase system</keyword>
<dbReference type="InterPro" id="IPR001996">
    <property type="entry name" value="PTS_IIB_1"/>
</dbReference>
<feature type="transmembrane region" description="Helical" evidence="12">
    <location>
        <begin position="137"/>
        <end position="163"/>
    </location>
</feature>
<evidence type="ECO:0000256" key="9">
    <source>
        <dbReference type="ARBA" id="ARBA00022989"/>
    </source>
</evidence>
<dbReference type="PANTHER" id="PTHR30175:SF7">
    <property type="entry name" value="NEGATIVE REGULATOR OF SACY ACTIVITY"/>
    <property type="match status" value="1"/>
</dbReference>
<comment type="subcellular location">
    <subcellularLocation>
        <location evidence="1">Cell membrane</location>
        <topology evidence="1">Multi-pass membrane protein</topology>
    </subcellularLocation>
</comment>
<evidence type="ECO:0000256" key="3">
    <source>
        <dbReference type="ARBA" id="ARBA00022475"/>
    </source>
</evidence>
<accession>A0A5D0CP70</accession>
<evidence type="ECO:0000256" key="10">
    <source>
        <dbReference type="ARBA" id="ARBA00023136"/>
    </source>
</evidence>
<dbReference type="CDD" id="cd00212">
    <property type="entry name" value="PTS_IIB_glc"/>
    <property type="match status" value="1"/>
</dbReference>
<evidence type="ECO:0000256" key="6">
    <source>
        <dbReference type="ARBA" id="ARBA00022683"/>
    </source>
</evidence>
<dbReference type="PROSITE" id="PS01035">
    <property type="entry name" value="PTS_EIIB_TYPE_1_CYS"/>
    <property type="match status" value="1"/>
</dbReference>
<feature type="transmembrane region" description="Helical" evidence="12">
    <location>
        <begin position="169"/>
        <end position="191"/>
    </location>
</feature>
<protein>
    <submittedName>
        <fullName evidence="15">PTS sucrose transporter subunit IIBC</fullName>
    </submittedName>
</protein>
<keyword evidence="16" id="KW-1185">Reference proteome</keyword>
<dbReference type="PANTHER" id="PTHR30175">
    <property type="entry name" value="PHOSPHOTRANSFERASE SYSTEM TRANSPORT PROTEIN"/>
    <property type="match status" value="1"/>
</dbReference>
<keyword evidence="4" id="KW-0762">Sugar transport</keyword>
<keyword evidence="8" id="KW-0418">Kinase</keyword>
<dbReference type="OrthoDB" id="9769191at2"/>
<keyword evidence="9 12" id="KW-1133">Transmembrane helix</keyword>
<evidence type="ECO:0000256" key="7">
    <source>
        <dbReference type="ARBA" id="ARBA00022692"/>
    </source>
</evidence>
<dbReference type="EMBL" id="VSDO01000005">
    <property type="protein sequence ID" value="TYA10497.1"/>
    <property type="molecule type" value="Genomic_DNA"/>
</dbReference>
<dbReference type="Pfam" id="PF02378">
    <property type="entry name" value="PTS_EIIC"/>
    <property type="match status" value="1"/>
</dbReference>
<evidence type="ECO:0000256" key="5">
    <source>
        <dbReference type="ARBA" id="ARBA00022679"/>
    </source>
</evidence>
<organism evidence="15 16">
    <name type="scientific">Paenibacillus faecis</name>
    <dbReference type="NCBI Taxonomy" id="862114"/>
    <lineage>
        <taxon>Bacteria</taxon>
        <taxon>Bacillati</taxon>
        <taxon>Bacillota</taxon>
        <taxon>Bacilli</taxon>
        <taxon>Bacillales</taxon>
        <taxon>Paenibacillaceae</taxon>
        <taxon>Paenibacillus</taxon>
    </lineage>
</organism>
<dbReference type="GO" id="GO:0090589">
    <property type="term" value="F:protein-phosphocysteine-trehalose phosphotransferase system transporter activity"/>
    <property type="evidence" value="ECO:0007669"/>
    <property type="project" value="TreeGrafter"/>
</dbReference>
<gene>
    <name evidence="15" type="ORF">FRY98_22030</name>
</gene>
<dbReference type="Pfam" id="PF00367">
    <property type="entry name" value="PTS_EIIB"/>
    <property type="match status" value="1"/>
</dbReference>
<dbReference type="GO" id="GO:0016301">
    <property type="term" value="F:kinase activity"/>
    <property type="evidence" value="ECO:0007669"/>
    <property type="project" value="UniProtKB-KW"/>
</dbReference>
<feature type="transmembrane region" description="Helical" evidence="12">
    <location>
        <begin position="307"/>
        <end position="332"/>
    </location>
</feature>
<keyword evidence="2" id="KW-0813">Transport</keyword>
<comment type="caution">
    <text evidence="15">The sequence shown here is derived from an EMBL/GenBank/DDBJ whole genome shotgun (WGS) entry which is preliminary data.</text>
</comment>
<feature type="transmembrane region" description="Helical" evidence="12">
    <location>
        <begin position="353"/>
        <end position="373"/>
    </location>
</feature>
<proteinExistence type="predicted"/>
<keyword evidence="7 12" id="KW-0812">Transmembrane</keyword>
<dbReference type="RefSeq" id="WP_148456182.1">
    <property type="nucleotide sequence ID" value="NZ_VSDO01000005.1"/>
</dbReference>
<evidence type="ECO:0000256" key="4">
    <source>
        <dbReference type="ARBA" id="ARBA00022597"/>
    </source>
</evidence>
<dbReference type="Gene3D" id="3.30.1360.60">
    <property type="entry name" value="Glucose permease domain IIB"/>
    <property type="match status" value="1"/>
</dbReference>
<evidence type="ECO:0000313" key="16">
    <source>
        <dbReference type="Proteomes" id="UP000325218"/>
    </source>
</evidence>
<dbReference type="PROSITE" id="PS51098">
    <property type="entry name" value="PTS_EIIB_TYPE_1"/>
    <property type="match status" value="1"/>
</dbReference>
<dbReference type="SUPFAM" id="SSF55604">
    <property type="entry name" value="Glucose permease domain IIB"/>
    <property type="match status" value="1"/>
</dbReference>
<keyword evidence="10 12" id="KW-0472">Membrane</keyword>
<feature type="transmembrane region" description="Helical" evidence="12">
    <location>
        <begin position="385"/>
        <end position="404"/>
    </location>
</feature>
<feature type="transmembrane region" description="Helical" evidence="12">
    <location>
        <begin position="411"/>
        <end position="428"/>
    </location>
</feature>
<feature type="domain" description="PTS EIIB type-1" evidence="13">
    <location>
        <begin position="16"/>
        <end position="99"/>
    </location>
</feature>
<feature type="domain" description="PTS EIIC type-1" evidence="14">
    <location>
        <begin position="132"/>
        <end position="492"/>
    </location>
</feature>
<feature type="transmembrane region" description="Helical" evidence="12">
    <location>
        <begin position="455"/>
        <end position="476"/>
    </location>
</feature>
<dbReference type="InterPro" id="IPR018113">
    <property type="entry name" value="PTrfase_EIIB_Cys"/>
</dbReference>
<evidence type="ECO:0000256" key="2">
    <source>
        <dbReference type="ARBA" id="ARBA00022448"/>
    </source>
</evidence>
<feature type="transmembrane region" description="Helical" evidence="12">
    <location>
        <begin position="273"/>
        <end position="295"/>
    </location>
</feature>
<dbReference type="GO" id="GO:0005886">
    <property type="term" value="C:plasma membrane"/>
    <property type="evidence" value="ECO:0007669"/>
    <property type="project" value="UniProtKB-SubCell"/>
</dbReference>
<name>A0A5D0CP70_9BACL</name>
<dbReference type="GO" id="GO:0009401">
    <property type="term" value="P:phosphoenolpyruvate-dependent sugar phosphotransferase system"/>
    <property type="evidence" value="ECO:0007669"/>
    <property type="project" value="UniProtKB-KW"/>
</dbReference>
<feature type="active site" description="Phosphocysteine intermediate; for EIIB activity" evidence="11">
    <location>
        <position position="38"/>
    </location>
</feature>
<evidence type="ECO:0000256" key="11">
    <source>
        <dbReference type="PROSITE-ProRule" id="PRU00421"/>
    </source>
</evidence>
<dbReference type="GO" id="GO:0008982">
    <property type="term" value="F:protein-N(PI)-phosphohistidine-sugar phosphotransferase activity"/>
    <property type="evidence" value="ECO:0007669"/>
    <property type="project" value="InterPro"/>
</dbReference>